<sequence>MTLSCSYANSRNAPGGAPGDYQPFQGESLNPLLPGEFRTRRRFGQILLQLRGGFPKSEVMMAVADPNHKTLDKQEDGRHFGERMDYITIEFPKELSETSARIVCYVRSAILLGMTLRNREEGRGVCAIHLFIFLWQRDALPDFRKWESRRTMPLVGGFSRGSPVSLAPSFQRRSIFTSIIVLCSHDLSVKSRPNLFTHSLLYYLVFRKVGRNRRPVPPAYLQGGPEWLIDAVAMTAEIKAVCSDATPSRRPMEERVGNECGTLGPDAITRRHESTSQSVRGIRNCSRREENNVQSSWFARTPRVQFITWCYVAFGKDAALIPLKLFMSVLPSPPRLVQKMILCKKILPVQGHAITPQSLFLVMLALRLPNPELVSRGLTFPRSCTLLSIQGHAVLALPFVPTPEHTLSDMTVASVRNGGLPPGQSTSFVQNIVKPPSLGALDFNCPGLTPHPFSSLQTIILTWRLKVFVSTHFSYVCNASRESQLTNVNADQRAAAHVRTFGSALQIEYFGESCRLVAPSNGPNAPLIHVTTASLRSLAQPTPLSLQSPPYTNHVLSPLKAVHDKVNRMKQAHIFTKSYRENLSLQSCSTHQDDPSSIPGRVTPYFRMWESCWTMPFIGGFSRKFPVSPALSLQKPNI</sequence>
<name>A0ABQ9HDX9_9NEOP</name>
<accession>A0ABQ9HDX9</accession>
<dbReference type="EMBL" id="JARBHB010000005">
    <property type="protein sequence ID" value="KAJ8882508.1"/>
    <property type="molecule type" value="Genomic_DNA"/>
</dbReference>
<evidence type="ECO:0000313" key="2">
    <source>
        <dbReference type="Proteomes" id="UP001159363"/>
    </source>
</evidence>
<comment type="caution">
    <text evidence="1">The sequence shown here is derived from an EMBL/GenBank/DDBJ whole genome shotgun (WGS) entry which is preliminary data.</text>
</comment>
<dbReference type="Proteomes" id="UP001159363">
    <property type="component" value="Chromosome 4"/>
</dbReference>
<organism evidence="1 2">
    <name type="scientific">Dryococelus australis</name>
    <dbReference type="NCBI Taxonomy" id="614101"/>
    <lineage>
        <taxon>Eukaryota</taxon>
        <taxon>Metazoa</taxon>
        <taxon>Ecdysozoa</taxon>
        <taxon>Arthropoda</taxon>
        <taxon>Hexapoda</taxon>
        <taxon>Insecta</taxon>
        <taxon>Pterygota</taxon>
        <taxon>Neoptera</taxon>
        <taxon>Polyneoptera</taxon>
        <taxon>Phasmatodea</taxon>
        <taxon>Verophasmatodea</taxon>
        <taxon>Anareolatae</taxon>
        <taxon>Phasmatidae</taxon>
        <taxon>Eurycanthinae</taxon>
        <taxon>Dryococelus</taxon>
    </lineage>
</organism>
<gene>
    <name evidence="1" type="ORF">PR048_014319</name>
</gene>
<proteinExistence type="predicted"/>
<keyword evidence="2" id="KW-1185">Reference proteome</keyword>
<evidence type="ECO:0000313" key="1">
    <source>
        <dbReference type="EMBL" id="KAJ8882508.1"/>
    </source>
</evidence>
<reference evidence="1 2" key="1">
    <citation type="submission" date="2023-02" db="EMBL/GenBank/DDBJ databases">
        <title>LHISI_Scaffold_Assembly.</title>
        <authorList>
            <person name="Stuart O.P."/>
            <person name="Cleave R."/>
            <person name="Magrath M.J.L."/>
            <person name="Mikheyev A.S."/>
        </authorList>
    </citation>
    <scope>NUCLEOTIDE SEQUENCE [LARGE SCALE GENOMIC DNA]</scope>
    <source>
        <strain evidence="1">Daus_M_001</strain>
        <tissue evidence="1">Leg muscle</tissue>
    </source>
</reference>
<protein>
    <submittedName>
        <fullName evidence="1">Uncharacterized protein</fullName>
    </submittedName>
</protein>